<evidence type="ECO:0000313" key="11">
    <source>
        <dbReference type="Proteomes" id="UP000198984"/>
    </source>
</evidence>
<name>A0A1H7T7L8_9BACT</name>
<feature type="domain" description="Lysidine-tRNA(Ile) synthetase C-terminal" evidence="9">
    <location>
        <begin position="370"/>
        <end position="444"/>
    </location>
</feature>
<reference evidence="10 11" key="1">
    <citation type="submission" date="2016-10" db="EMBL/GenBank/DDBJ databases">
        <authorList>
            <person name="de Groot N.N."/>
        </authorList>
    </citation>
    <scope>NUCLEOTIDE SEQUENCE [LARGE SCALE GENOMIC DNA]</scope>
    <source>
        <strain evidence="10 11">DSM 21039</strain>
    </source>
</reference>
<dbReference type="SUPFAM" id="SSF56037">
    <property type="entry name" value="PheT/TilS domain"/>
    <property type="match status" value="1"/>
</dbReference>
<dbReference type="InterPro" id="IPR014729">
    <property type="entry name" value="Rossmann-like_a/b/a_fold"/>
</dbReference>
<evidence type="ECO:0000256" key="1">
    <source>
        <dbReference type="ARBA" id="ARBA00004496"/>
    </source>
</evidence>
<dbReference type="AlphaFoldDB" id="A0A1H7T7L8"/>
<keyword evidence="2 8" id="KW-0963">Cytoplasm</keyword>
<dbReference type="InterPro" id="IPR012795">
    <property type="entry name" value="tRNA_Ile_lys_synt_N"/>
</dbReference>
<dbReference type="GO" id="GO:0005737">
    <property type="term" value="C:cytoplasm"/>
    <property type="evidence" value="ECO:0007669"/>
    <property type="project" value="UniProtKB-SubCell"/>
</dbReference>
<evidence type="ECO:0000256" key="3">
    <source>
        <dbReference type="ARBA" id="ARBA00022598"/>
    </source>
</evidence>
<dbReference type="GO" id="GO:0032267">
    <property type="term" value="F:tRNA(Ile)-lysidine synthase activity"/>
    <property type="evidence" value="ECO:0007669"/>
    <property type="project" value="UniProtKB-EC"/>
</dbReference>
<dbReference type="PANTHER" id="PTHR43033:SF1">
    <property type="entry name" value="TRNA(ILE)-LYSIDINE SYNTHASE-RELATED"/>
    <property type="match status" value="1"/>
</dbReference>
<keyword evidence="4 8" id="KW-0819">tRNA processing</keyword>
<dbReference type="NCBIfam" id="TIGR02432">
    <property type="entry name" value="lysidine_TilS_N"/>
    <property type="match status" value="1"/>
</dbReference>
<comment type="catalytic activity">
    <reaction evidence="7 8">
        <text>cytidine(34) in tRNA(Ile2) + L-lysine + ATP = lysidine(34) in tRNA(Ile2) + AMP + diphosphate + H(+)</text>
        <dbReference type="Rhea" id="RHEA:43744"/>
        <dbReference type="Rhea" id="RHEA-COMP:10625"/>
        <dbReference type="Rhea" id="RHEA-COMP:10670"/>
        <dbReference type="ChEBI" id="CHEBI:15378"/>
        <dbReference type="ChEBI" id="CHEBI:30616"/>
        <dbReference type="ChEBI" id="CHEBI:32551"/>
        <dbReference type="ChEBI" id="CHEBI:33019"/>
        <dbReference type="ChEBI" id="CHEBI:82748"/>
        <dbReference type="ChEBI" id="CHEBI:83665"/>
        <dbReference type="ChEBI" id="CHEBI:456215"/>
        <dbReference type="EC" id="6.3.4.19"/>
    </reaction>
</comment>
<evidence type="ECO:0000259" key="9">
    <source>
        <dbReference type="SMART" id="SM00977"/>
    </source>
</evidence>
<dbReference type="NCBIfam" id="TIGR02433">
    <property type="entry name" value="lysidine_TilS_C"/>
    <property type="match status" value="1"/>
</dbReference>
<dbReference type="Pfam" id="PF11734">
    <property type="entry name" value="TilS_C"/>
    <property type="match status" value="1"/>
</dbReference>
<dbReference type="PANTHER" id="PTHR43033">
    <property type="entry name" value="TRNA(ILE)-LYSIDINE SYNTHASE-RELATED"/>
    <property type="match status" value="1"/>
</dbReference>
<evidence type="ECO:0000256" key="8">
    <source>
        <dbReference type="HAMAP-Rule" id="MF_01161"/>
    </source>
</evidence>
<dbReference type="CDD" id="cd01992">
    <property type="entry name" value="TilS_N"/>
    <property type="match status" value="1"/>
</dbReference>
<evidence type="ECO:0000256" key="4">
    <source>
        <dbReference type="ARBA" id="ARBA00022694"/>
    </source>
</evidence>
<dbReference type="InterPro" id="IPR011063">
    <property type="entry name" value="TilS/TtcA_N"/>
</dbReference>
<dbReference type="RefSeq" id="WP_089911648.1">
    <property type="nucleotide sequence ID" value="NZ_FOBB01000002.1"/>
</dbReference>
<proteinExistence type="inferred from homology"/>
<dbReference type="EC" id="6.3.4.19" evidence="8"/>
<protein>
    <recommendedName>
        <fullName evidence="8">tRNA(Ile)-lysidine synthase</fullName>
        <ecNumber evidence="8">6.3.4.19</ecNumber>
    </recommendedName>
    <alternativeName>
        <fullName evidence="8">tRNA(Ile)-2-lysyl-cytidine synthase</fullName>
    </alternativeName>
    <alternativeName>
        <fullName evidence="8">tRNA(Ile)-lysidine synthetase</fullName>
    </alternativeName>
</protein>
<evidence type="ECO:0000256" key="2">
    <source>
        <dbReference type="ARBA" id="ARBA00022490"/>
    </source>
</evidence>
<keyword evidence="6 8" id="KW-0067">ATP-binding</keyword>
<comment type="similarity">
    <text evidence="8">Belongs to the tRNA(Ile)-lysidine synthase family.</text>
</comment>
<dbReference type="Gene3D" id="3.40.50.620">
    <property type="entry name" value="HUPs"/>
    <property type="match status" value="1"/>
</dbReference>
<accession>A0A1H7T7L8</accession>
<comment type="domain">
    <text evidence="8">The N-terminal region contains the highly conserved SGGXDS motif, predicted to be a P-loop motif involved in ATP binding.</text>
</comment>
<dbReference type="GO" id="GO:0005524">
    <property type="term" value="F:ATP binding"/>
    <property type="evidence" value="ECO:0007669"/>
    <property type="project" value="UniProtKB-UniRule"/>
</dbReference>
<dbReference type="SMART" id="SM00977">
    <property type="entry name" value="TilS_C"/>
    <property type="match status" value="1"/>
</dbReference>
<dbReference type="OrthoDB" id="9807403at2"/>
<dbReference type="Proteomes" id="UP000198984">
    <property type="component" value="Unassembled WGS sequence"/>
</dbReference>
<dbReference type="STRING" id="573321.SAMN04488505_1021152"/>
<feature type="binding site" evidence="8">
    <location>
        <begin position="30"/>
        <end position="35"/>
    </location>
    <ligand>
        <name>ATP</name>
        <dbReference type="ChEBI" id="CHEBI:30616"/>
    </ligand>
</feature>
<gene>
    <name evidence="8" type="primary">tilS</name>
    <name evidence="10" type="ORF">SAMN04488505_1021152</name>
</gene>
<dbReference type="InterPro" id="IPR012094">
    <property type="entry name" value="tRNA_Ile_lys_synt"/>
</dbReference>
<comment type="subcellular location">
    <subcellularLocation>
        <location evidence="1 8">Cytoplasm</location>
    </subcellularLocation>
</comment>
<dbReference type="GO" id="GO:0006400">
    <property type="term" value="P:tRNA modification"/>
    <property type="evidence" value="ECO:0007669"/>
    <property type="project" value="UniProtKB-UniRule"/>
</dbReference>
<dbReference type="HAMAP" id="MF_01161">
    <property type="entry name" value="tRNA_Ile_lys_synt"/>
    <property type="match status" value="1"/>
</dbReference>
<organism evidence="10 11">
    <name type="scientific">Chitinophaga rupis</name>
    <dbReference type="NCBI Taxonomy" id="573321"/>
    <lineage>
        <taxon>Bacteria</taxon>
        <taxon>Pseudomonadati</taxon>
        <taxon>Bacteroidota</taxon>
        <taxon>Chitinophagia</taxon>
        <taxon>Chitinophagales</taxon>
        <taxon>Chitinophagaceae</taxon>
        <taxon>Chitinophaga</taxon>
    </lineage>
</organism>
<dbReference type="Pfam" id="PF01171">
    <property type="entry name" value="ATP_bind_3"/>
    <property type="match status" value="1"/>
</dbReference>
<comment type="function">
    <text evidence="8">Ligates lysine onto the cytidine present at position 34 of the AUA codon-specific tRNA(Ile) that contains the anticodon CAU, in an ATP-dependent manner. Cytidine is converted to lysidine, thus changing the amino acid specificity of the tRNA from methionine to isoleucine.</text>
</comment>
<sequence>MQNNLLTGFSEYIQREQLFTPAQPILLAVSGGADSVAMAHLFHMAGFSFAIAHCNFQLRGAESERDEAFVQQLATRYNVPLYTTKFDTAAYMDQQRVSVQVAARELRYQWLEATRKAQQYAFIATAHHMQDNVETALMNFSKGTGLAGLHGILPRQGMVIRPLLFAQKEALQDFINTQGLTFVEDSSNITDKYTRNFFRHHVLPPIREAYPGAVANMAATIERIREAEQLFQEAVDRHRKKLLERKGDTWMIPVLKLQKTKPLVTLAYEIFKGFGCPPTQVNAVLELLESGSGRYVDTATHRILRNREWLLITPLEQPEPAILVIEPEHSHVHTGSGHLKLRVQERAALGSIPTAAAIACLDKQQIRYPLLLRRWKQGDYFYPLGMAKKKKLSRFFIDQKLSLPQKEKVWVLESAKRIVWVVGMRIDDRFKLTEHTKEVLYLEWEEGSN</sequence>
<keyword evidence="3 8" id="KW-0436">Ligase</keyword>
<dbReference type="SUPFAM" id="SSF52402">
    <property type="entry name" value="Adenine nucleotide alpha hydrolases-like"/>
    <property type="match status" value="1"/>
</dbReference>
<evidence type="ECO:0000256" key="7">
    <source>
        <dbReference type="ARBA" id="ARBA00048539"/>
    </source>
</evidence>
<evidence type="ECO:0000256" key="5">
    <source>
        <dbReference type="ARBA" id="ARBA00022741"/>
    </source>
</evidence>
<evidence type="ECO:0000256" key="6">
    <source>
        <dbReference type="ARBA" id="ARBA00022840"/>
    </source>
</evidence>
<dbReference type="InterPro" id="IPR012796">
    <property type="entry name" value="Lysidine-tRNA-synth_C"/>
</dbReference>
<keyword evidence="11" id="KW-1185">Reference proteome</keyword>
<keyword evidence="5 8" id="KW-0547">Nucleotide-binding</keyword>
<evidence type="ECO:0000313" key="10">
    <source>
        <dbReference type="EMBL" id="SEL80344.1"/>
    </source>
</evidence>
<dbReference type="EMBL" id="FOBB01000002">
    <property type="protein sequence ID" value="SEL80344.1"/>
    <property type="molecule type" value="Genomic_DNA"/>
</dbReference>